<feature type="domain" description="Organic solvent tolerance-like N-terminal" evidence="5">
    <location>
        <begin position="51"/>
        <end position="185"/>
    </location>
</feature>
<comment type="function">
    <text evidence="4">Together with LptE, is involved in the assembly of lipopolysaccharide (LPS) at the surface of the outer membrane.</text>
</comment>
<comment type="similarity">
    <text evidence="4">Belongs to the LptD family.</text>
</comment>
<reference evidence="8" key="1">
    <citation type="submission" date="2018-05" db="EMBL/GenBank/DDBJ databases">
        <title>Complete genome sequence of Actinobacillus porcitonsillarum reference strain 9953L55 (CCUG 46996).</title>
        <authorList>
            <person name="Dona V."/>
            <person name="Perreten V."/>
        </authorList>
    </citation>
    <scope>NUCLEOTIDE SEQUENCE [LARGE SCALE GENOMIC DNA]</scope>
    <source>
        <strain evidence="8">9953L55</strain>
    </source>
</reference>
<proteinExistence type="inferred from homology"/>
<dbReference type="PANTHER" id="PTHR30189:SF1">
    <property type="entry name" value="LPS-ASSEMBLY PROTEIN LPTD"/>
    <property type="match status" value="1"/>
</dbReference>
<dbReference type="GO" id="GO:1990351">
    <property type="term" value="C:transporter complex"/>
    <property type="evidence" value="ECO:0007669"/>
    <property type="project" value="TreeGrafter"/>
</dbReference>
<keyword evidence="3 4" id="KW-0998">Cell outer membrane</keyword>
<name>A0A2U8FL68_9PAST</name>
<dbReference type="NCBIfam" id="NF002997">
    <property type="entry name" value="PRK03761.1"/>
    <property type="match status" value="1"/>
</dbReference>
<evidence type="ECO:0000313" key="8">
    <source>
        <dbReference type="Proteomes" id="UP000244920"/>
    </source>
</evidence>
<feature type="chain" id="PRO_5016184348" description="LPS-assembly protein LptD" evidence="4">
    <location>
        <begin position="24"/>
        <end position="780"/>
    </location>
</feature>
<dbReference type="InterPro" id="IPR020889">
    <property type="entry name" value="LipoPS_assembly_LptD"/>
</dbReference>
<dbReference type="PANTHER" id="PTHR30189">
    <property type="entry name" value="LPS-ASSEMBLY PROTEIN"/>
    <property type="match status" value="1"/>
</dbReference>
<dbReference type="GO" id="GO:0043165">
    <property type="term" value="P:Gram-negative-bacterium-type cell outer membrane assembly"/>
    <property type="evidence" value="ECO:0007669"/>
    <property type="project" value="UniProtKB-UniRule"/>
</dbReference>
<comment type="subunit">
    <text evidence="4">Component of the lipopolysaccharide transport and assembly complex. Interacts with LptE and LptA.</text>
</comment>
<keyword evidence="2 4" id="KW-0472">Membrane</keyword>
<evidence type="ECO:0000259" key="5">
    <source>
        <dbReference type="Pfam" id="PF03968"/>
    </source>
</evidence>
<accession>A0A2U8FL68</accession>
<dbReference type="InterPro" id="IPR007543">
    <property type="entry name" value="LptD_C"/>
</dbReference>
<comment type="subcellular location">
    <subcellularLocation>
        <location evidence="4">Cell outer membrane</location>
    </subcellularLocation>
</comment>
<dbReference type="Gene3D" id="2.60.450.10">
    <property type="entry name" value="Lipopolysaccharide (LPS) transport protein A like domain"/>
    <property type="match status" value="1"/>
</dbReference>
<dbReference type="Pfam" id="PF04453">
    <property type="entry name" value="LptD"/>
    <property type="match status" value="1"/>
</dbReference>
<dbReference type="GO" id="GO:0009279">
    <property type="term" value="C:cell outer membrane"/>
    <property type="evidence" value="ECO:0007669"/>
    <property type="project" value="UniProtKB-SubCell"/>
</dbReference>
<dbReference type="Proteomes" id="UP000244920">
    <property type="component" value="Chromosome"/>
</dbReference>
<dbReference type="InterPro" id="IPR050218">
    <property type="entry name" value="LptD"/>
</dbReference>
<evidence type="ECO:0000259" key="6">
    <source>
        <dbReference type="Pfam" id="PF04453"/>
    </source>
</evidence>
<dbReference type="HAMAP" id="MF_01411">
    <property type="entry name" value="LPS_assembly_LptD"/>
    <property type="match status" value="1"/>
</dbReference>
<dbReference type="RefSeq" id="WP_108924890.1">
    <property type="nucleotide sequence ID" value="NZ_CP029206.1"/>
</dbReference>
<dbReference type="Pfam" id="PF03968">
    <property type="entry name" value="LptD_N"/>
    <property type="match status" value="1"/>
</dbReference>
<comment type="caution">
    <text evidence="4">Lacks conserved residue(s) required for the propagation of feature annotation.</text>
</comment>
<feature type="domain" description="LptD C-terminal" evidence="6">
    <location>
        <begin position="298"/>
        <end position="685"/>
    </location>
</feature>
<dbReference type="AlphaFoldDB" id="A0A2U8FL68"/>
<sequence length="780" mass="89602" precursor="true">MKQRYNLLSLAVMAACYSSYAQADLREQCLLGVPHFQGEEVKGEQTDLPIYIEADSAVINQPKDATYTGDVSVKQGNRTIVADEVRVEQDGDKARKAFLKGQYQYQDNMIQAQGHDAAMDLTSKEATLANTEYQLVGRQGRGTAESGSFSEDTRTLKNASFTSCLTNDDSWSIEANEMIQHVKDEYAEMWHARFKVLGVPIFYSPYLQFPIGDRRRTGLLIPSFHRSSKDGFSYSQPFYWNIAPNMDATFTPTYYSRRGWQISPEFRYLTGFGEGLVAGEYMAKDRLDEYQPADGDRKRYLMHWRHYMSFLSDWRLSVDYTKVSDKRYFSDFDSDYGNSTDGYATQQFKLGYYQPNYNLSISGKKFQTFDDLDIGPYRVLPQIDFNYYQNDIFKGLADFKFFAQAARFENDSKLMPKAWRFHAEPTLNLPLVNRYGSLNVETKLYATHYIQQKGSGNNAEDMKKNVSRFIPQLKLDFQTVLEADKQLFSGFNQTFEPRVQYIYRPYKNQGDIGSKRHQSVGLGYDSALLQNDYFSLFNDRRYSGLDRISSANLIIAGGTTRFFSDKTGAEVFNFSAGQTYYLSPSKIDDNSINSTAKRSSSWALESNWKFHRKWNWHGSYQYDTRLNQTSLANTSLQYKPSDNKLIQLNYRYASKAYIDQNLSTNRYGQDIKQVGGVVGWELTDNIAVMASHYQDIALKKPVETQFSMNYNTCCWSANVYVARRLTATPSNATSDTLKDLFYDNKFGVNFELRFGTNYGSGVSRMLKKGLIPYTEVYGIN</sequence>
<evidence type="ECO:0000256" key="3">
    <source>
        <dbReference type="ARBA" id="ARBA00023237"/>
    </source>
</evidence>
<evidence type="ECO:0000313" key="7">
    <source>
        <dbReference type="EMBL" id="AWI51735.1"/>
    </source>
</evidence>
<dbReference type="GO" id="GO:0015920">
    <property type="term" value="P:lipopolysaccharide transport"/>
    <property type="evidence" value="ECO:0007669"/>
    <property type="project" value="InterPro"/>
</dbReference>
<dbReference type="KEGG" id="apor:DDU33_09680"/>
<evidence type="ECO:0000256" key="4">
    <source>
        <dbReference type="HAMAP-Rule" id="MF_01411"/>
    </source>
</evidence>
<protein>
    <recommendedName>
        <fullName evidence="4">LPS-assembly protein LptD</fullName>
    </recommendedName>
</protein>
<evidence type="ECO:0000256" key="2">
    <source>
        <dbReference type="ARBA" id="ARBA00023136"/>
    </source>
</evidence>
<feature type="signal peptide" evidence="4">
    <location>
        <begin position="1"/>
        <end position="23"/>
    </location>
</feature>
<organism evidence="7 8">
    <name type="scientific">Actinobacillus porcitonsillarum</name>
    <dbReference type="NCBI Taxonomy" id="189834"/>
    <lineage>
        <taxon>Bacteria</taxon>
        <taxon>Pseudomonadati</taxon>
        <taxon>Pseudomonadota</taxon>
        <taxon>Gammaproteobacteria</taxon>
        <taxon>Pasteurellales</taxon>
        <taxon>Pasteurellaceae</taxon>
        <taxon>Actinobacillus</taxon>
    </lineage>
</organism>
<keyword evidence="8" id="KW-1185">Reference proteome</keyword>
<keyword evidence="1 4" id="KW-0732">Signal</keyword>
<dbReference type="InterPro" id="IPR005653">
    <property type="entry name" value="OstA-like_N"/>
</dbReference>
<dbReference type="EMBL" id="CP029206">
    <property type="protein sequence ID" value="AWI51735.1"/>
    <property type="molecule type" value="Genomic_DNA"/>
</dbReference>
<evidence type="ECO:0000256" key="1">
    <source>
        <dbReference type="ARBA" id="ARBA00022729"/>
    </source>
</evidence>
<gene>
    <name evidence="4" type="primary">lptD</name>
    <name evidence="7" type="ORF">DDU33_09680</name>
</gene>
<dbReference type="PROSITE" id="PS51257">
    <property type="entry name" value="PROKAR_LIPOPROTEIN"/>
    <property type="match status" value="1"/>
</dbReference>